<evidence type="ECO:0000259" key="17">
    <source>
        <dbReference type="PROSITE" id="PS52004"/>
    </source>
</evidence>
<dbReference type="Pfam" id="PF22621">
    <property type="entry name" value="CurL-like_PKS_C"/>
    <property type="match status" value="2"/>
</dbReference>
<evidence type="ECO:0000256" key="13">
    <source>
        <dbReference type="PROSITE-ProRule" id="PRU01363"/>
    </source>
</evidence>
<evidence type="ECO:0000256" key="6">
    <source>
        <dbReference type="ARBA" id="ARBA00022490"/>
    </source>
</evidence>
<dbReference type="SUPFAM" id="SSF56801">
    <property type="entry name" value="Acetyl-CoA synthetase-like"/>
    <property type="match status" value="1"/>
</dbReference>
<evidence type="ECO:0000256" key="14">
    <source>
        <dbReference type="RuleBase" id="RU003707"/>
    </source>
</evidence>
<dbReference type="Pfam" id="PF02801">
    <property type="entry name" value="Ketoacyl-synt_C"/>
    <property type="match status" value="5"/>
</dbReference>
<sequence>MFEYIGRIDHQVKINGFRVEPGEVEAHLNARPGIRDSVVVARTETGGHPCLAAFWIGQEGGDADIGADALRAWLSDLVPEYMIPARFERLSDFPLTPNRKIDRRALAVESFADLLDRHGVRDHRAAPPATASHPGSDLPQAIAAGLRNILADLLGVEPDGLPIDRPLGELGFDSIRFTRLAVELNRRFDTGIDATLFFQLKTVRNLADHFARHHADRFSSEFLSAASFQPPASSRQPESERQATGSRRPEAGSQPIAIIGVDARLPRAADIDRFWRNLIEGRDCVTELPAERRALWASADAPIGAYIDDIDAFDAPFFGISPREAAALDPRQRLFLETAWRAIEDAGLRPGELAGSRTGVFVGVVGVSEYDGESADPSVDSTAQRLLGTAPSFIASRVSHQLDLHGPSAIIDTACSSSLVAVHRAVVALQAGECEMAIVGGVNLILDPDTTRAAATTGMISPTGRCRTFDAAADGYVRGEGVAALLLKPLAAAQRDGDPIQALILGTAENHGGRAAALTAPNPVAQSGLIQKAFRRAGVDPATVTYIETHGTGTPLGDPIEINGLKDAFAALRPDAGHQEAWCGLGSVKTHIGHLEAAAGLAGLIKVLLAMRHGEIPGNLHFATCNPNIDLARSPFFIVDDNRPWRRLRDGSGLEIPRRAGVSSFGFSGSNAHVVLEEYAPEGFGDGRSEPTHAGRRAPLPPHAFERRRYWLRPLAARSAVGSPEIDAIADAVDVSAALDPARVARDGEGFEDIERIGRLIVLRLLQARGRLREPGESLSVADLRALLEVAPGYARLCDLLVGFLTQGGILEERDGGLVATEVVARPQTVRELNDLDEVKAAFCRDHPGLAPHGRFAWRCIEALPDVISRRLPATEVLFPQGSVEAIAQIYQGTPLMDHFNRLTAAVVREAVRRLLQRRDAAHGPIRVLEVGAGSGATTLEVATALAEFGDRVEYVYSDVAAGFMRFGQSRLRPLLPRLEFRRLDLEQDGVAQGFERQGFEIVIGANVLHTTRRLQRSLGTIRNLLKPRGLLVLVEAIEARIFNGLTYGLLEGWWQIEDAERRLPNAPHLSVEQWRQMLREEGFGEARVLGRSSDLERRMFQAVILGELAPEATAADPVPEVAAPRQSPVQPSGAGQASATGNRAPRPAPSSDIEVLEQRIVAVVRRTLQSESEFSIDDTFESLGVDSILAVEIAETLNAGLPVPMRSTDLFNFATVRRLGQHLHTLMERAGVSLAGEASPVEPSEQDRTDAESGAIESGEPTDPRLGTDPRFETDGLFGNTATPIAIIGLACQYPEAADAGEFWSNLKNGRDCIREVPHSRWPLEGFFSEDRRAPARSYGKWGGFLRDAAGFDPYFFNFSPRDADLMDPQQRLFLMESWHALEDAGYSDRTLDGSRCGVFAGCVNGDYEFRLREGDDWGEAQSFTGNAGAILAARLAYHLNLRGPCLTIDTACSSSLVAVHTACESLRAGSCDLALAGGVTVLSTPRFHVWASKAGMLSADGRCRTFAADADGIVPSEGVGVVVLKRLDEAIRDGDPIRAVIRGSGVNQDGKTNGITAPSAPSQTALEVAVYEQAGIDPETIDYIECHGTGTRLGDPIEVQALTDAFRHFTNASDYCGLGSVKTNIGHALSAAGVAGLIKLVLALEHDEIPPSIHGGLVNPKLELAGTPFRLTREARPWRSRPDRPRRAAVSAFGFSGTNAHVLIEEAPRLPPVAGRDKPAYLLTLSAKTDRALQRRLADLSHWLTTSDGRATTLQAVSRTLNLGRSHFRKRCAFVAASMDEFRELVDRVVGGDSPQGYIAQVEDRLAAEDRRLGAQRLARRLEDLRRSTGESYRLALLEIARDYTRGLDPDWEALHDAESPRRCSMPGYPFDLRPFWYGSGDGPEAIRLEPVAATGDGWTFSRHFRADEPLLAHHRVQGRPILPGVGYLELVLRAVRSRRLQAGVELRSVTWLRPFENGGELRVASAPTEAGFRFSITRAGASGVELARGEWRVAGETPEAERVDLAGLRARLSEHIDGAAFYDWCERSGVDYGAYFRCLTDLWLGAGESLAHLRLPADGEHDWAESILHSSLLDGALQAAAGLLWSSGEVAPPRLPFGVEQVRLLAPLQPEMWVHVRGDLALGAEIDLLDPDGLPCVRLTGYTTRESVGARVSAKEPSVEDPLVREPNGLYLEPVWVERVPAGQRTDLPSGVVWLVSNAQHSFERRLSGRLDELYELRLGRESGRLSETVWTVDVRDPGAMSRVIAELPNPGAILWSLHPEPGERPGALEAIRHAKETGVLAMFRLIRALQSRGAWEAPLRLILVTRNIWTVVDQDRGDPAFAAVVGLFGSVRNENPDLVTLGVDLEEDSEASVEASLAAVFSEPPQVGNTRVAWRAGRRYEQVLRPIEPAPAGRRAFRERGVYLIAGGAGGIGYALARHLASEYHARIALLGRRPADREIEHQLVTLAELGGEALYLRADIADAAEIKAAFSVVRERWGRIDGVVHSALVLRDRWLARMREEDFLAALDPKVEGMVNLAHAARRSGAGWLLAFSSINAFLTAAGQGNYAAGSLFLDSYARWALDALGLPTRVIDWGYWGEIGVVADEHYRAAMTALGWSSIHEAEGLEVIERVLAQDIPQIIYAKGSERLMRDQLGVEFEPVRDAPGHDTSWRFEDLIRDLTEADPDGSLPTRAALQRDAAALERLDRLAERLLVERLRSLGGPGDDTGTPDLDRLAARLGVIPRHDRLLGTLRGILTQAAAGGEQEEAAMLERRFLEEHPGFAGHVELLRTCVEALPEVLRGRRPATEVMFPGGSLRLVERIYSGTAQIDYLNQLLAIVVERAVRRRLADLAPGQKVRVVEIGAGTGSTTAVVARALRRYADRVDYVFTDVSMGFRKRFDSHFAADYPFMRFEVMDLDCRLEEQRLPAGEADIILAANALHVCASLERSLRLLRELLRGDGLLVLNEVQEVTVFNSLTYGLLDGWWRFEDGHRRLPGSPILDRARWERALIEEGFSPVAFAERLRHASAPLVGTVVFARSGGVPSPSIPHDRPADEASPAMRPADRADAPRADRDKTVERRVRERIAAVFERVIRVPPSDLTPEATFDQLGVDSIVAAELVEALNQEFGVELRSVDLFNYTTLPSLADRLIALQGTNPVRPSDVEPVPNEARVEVPVVEAPTAVPNPAASFQLPASSFQPESGPLEADRWKPAPDAIAIIGYSLRVPGADSPAEFWSNLRDGIDSVREVSPERWRLDDFHTEGRETPGRSYCRHGGFLSNIDGFDPLFFNISPHEAELMDPQQRIFLMECWKALEDAGYAGSDLDGRRCGVFAGCSVGDYESVLRAAGRDGEAYAFMGLSPAILPSRISYWLNLKGPSIAVDTACSASAVAIHLACESLRQGASDMALSGGVSILSTPRLHVLASQTGMLSRTGACRAFGAGADGFVPSEACAVLLLKRLDEAVRDGDHIHGVIRGSAINQDGKTTGITAPNGPSQTALIRSVYEQYGIDPTTIGYVECHGTGTKLGDPIEIGALTDAFRAFTDRRGFCPLGSVKSNIGHAMMASAAVSVIKVLLALKHAQIPPTLHCDDPNPDIDFAAGPFFPNLRLRPWTRESGSPRRAAVSAFGFSGTNVHLVIEEPPARPPAVAETGDRLFTLSARDPIALRRRVEGLVACLDDGLDAGSPVSLEEISHGLNVGRGHFEHRLALVAGDRLELRQSLRLWLEGALVENLWSGTVRRSVADDVEAVSVDGPPTRARLLELAALYVSGREIAWSSLHARPVRRIQLPVYPFTLERFWADPPERGEPETVRVRPVEAAPPVSPAVEEMLFAPVWREAPMTSDPTSPPQGPVLVVDSGDGLVRAIAERYPDLTLLRSQPTGETEYADLIATQAPRVILVRAQEGVIGIEEVYRLARALVSSPGSRPVRLILVLSSEAPPALAAIPAFLATLAQERPGIRVLSLTLDDDRAVADELFADDSAREVRRCAGGREIRTLEAHPLGAVGLGFRESGVCLISGGAGGLGWILSRHLVETYRARLVWIGRSEPDARLRARIQELAALGGQVLYVRGDVGREEDVQSAVRLARERFGAIHAVIHAAGVLHNNFLIKKELGEFRRVLAPKLLGAMHLDAVLKDEPLDAFVLFSSVAGVLPEPGQGDYAYANRFLDEFAVRREGLRARGLRHGRSLAIDWQMWRDGGMATGAEAAEQTERQSGLPALESASGLRLLERALGSAGLVSGLCCLGRRDRIVERIERVQANPAFSSRPPASSDQPPAASSLAESWKPEADAQQQIEQFVKQQVAELFKVPLDQFEMERPFAEYGLDSILVTRFNARITELIPEVSRTLLFEFPHARALSAHLLSAHGAELESLFAAVPVAQERSEPAEARAAPIEDSPSVHTVPEVQSAPQPDSNDSNDSTEIAIIGLAGRYPQAPDLAAFWDNLTHGRDCIREVPPERWDAEACHDPDPARAAEGKIYCKWGGFLDGVDLFDPGFFSMAPIEAETLDPQTRLFLQTAWHALEDAGYARSRLLAWHRREERARVGVFAGVTQNSYQLLGVMRNLETRTRVDQSGEWSLANHVSYFFDFSGPSLPVDTACSSSLTAIHLACESLRRGECDLALAGGVNLHLHPIKYASACALGMLSPSGRCHSFGADGDGYVPGEGVGVVILKPLAQARRDGDHIYGVIKASAVNHGGRTNGFTVPSPAAQGAVVGQALRQAGIDPRTIGYVEAHGTGTRLGDPIEVDGLTRAFTSGQDAGASGWCALGSVKSNIGHLEAAAGIAGLTKILLQFRHRTLVPTLNAERPNPDIDFSRTPFVLQRELRDWVVPEGQPRRAGLSSFGAGGTNAHLIVEEYRMEPPKDRLPVTTTGSEWLIPLSARGETELRSAVGNLLGYLWSPDAEADLSALAYTLQVARAELAERVAFVVGDLEALKRRLAAFLDSEPTEAIRGRADQERVAIDPVAIDRMDLRAIARAWVTGAEIDWRVLHPGGVPHRVPQLPGYPFLADRYWYGSFVSGKATADRPAPAPVAEPPAARTVVDTTHWLASAGHFEARPEVRMERLDAGILVVRMEDRANRNMFTEALLHGLMHCFDQVERDPSVRVVVVTGCDKVFSMGGTREELLTLTGNVATFADMEFIFKGFLQCRVPVIAAIQGHASGGGLVFGLYADMVVMAEEGLYSAVFTKYGFTPGLGATLILPDKLGGALAVEMMMTAATYRGTDLKQRGANVLFQPQARVLDEAIALARSLTRIPDYTLRTLKDSLAREKLARLPAVIAEELRMHGETFGHPEVKARISRFFREDGEDQGDEDADLKETAGDESSAMDAATPAVAPPPPAIASGTTVPALEAEDLRRTMALSLCDKLHIEPGTLDRRMSFRDLGLDSITGVEFIHEVNRTFGLGLDASIVYDLTHFDALADHVASLVETATKPATTTPPAAKPTSAPAKLQLRDVSADPPSPPAEARKPITLSPVGVSVESNLNPPPALAAASLQLPASSFPPESERLETDRRRPAPDAIAIIGLSCRLPGAPDLDTFWRHLAQGVDSVSVVPRDRFDVERLFDPDPEAIDKTYCKWGGFIDEVDRFDPLFFNLSHAEAEVMDPQQRLFLEEAWKAFEHAGYCSRSLNGTRCGLFVGAAMGEYGAILKRENPELFHTAFAGMGLTPSIMVARISYLLNLKGPSMALDTACSSSLVALHQACRSLEVGDCDLALAGGINLILEPDQLVTTSKLRMLSPTGRCRPFDHRADGIALSEGVAMVIVKRLDEALRDGDHIYGVIEATGINQDGKTNGITSPSATSQTELQRRVLERAGVNPEWIGLMEAHGTGTRLGDPVEVRGLNETFRAYTRKRGFCALGSVKSNIGHTSFASGLAGLIKVLLAFEHEQIPPTLHFERPNEEIRFDDSPFFVNTEPQEWRRTPGRPRHAAVSSFGYSGTNAYAVLSDFDDGGRAESVDGLELIVLSAKTRAALDESVARLHDRLDPSGTTFRANLRLDDLAFTLQTGRDALEFRLAWIVGGLDALRQRLAEARRGDLSHAYQGLPVRDSGRMPVAAERQAALETDAETELPRLARAWVEGAEIDWTPLWRSRSARRTALPTYPFARERCWVQSAAPDRARTDVGVQSPSPRPLPAGREPERLPTDDSITIPLAADDLRLLGHRVKGHVTVSGALMLELVAAAIAETRGGAADAVEFEQVVWLEPLVAENGVDLRVRLDSEPGGTLSFQILAGTSPSVTHAEGRARIDRARTPERVDHSAWPAAGPHRQSGDELYAWLARAGLDYRDDYRVIEDIQWDDDRAIARLRLPAGMDARKVLNCFLLDGALQAASVLAAASGGATAVPFAIDRLWCNGLNAPGLVEVRRGVRRGDIQTFDLRLFDQDGLARLEIQGFGIRASGPPSAPIYLRPHWERRERPDTQVGDSGGVGRLLLFGDDDGLDGELRAAWPRLEIQRVNGSLYPAAGHRNEGSSSDEFRGDETSLERLLETTAPDYILYRLKPTSDDPSGAFESLFPLSKALVRQGLTKPVTVLCLGSDASDPAFMALGAFGRTVAQEQPMLRIKTLATGSADVSRLREIVAELW</sequence>
<feature type="region of interest" description="N-terminal hotdog fold" evidence="13">
    <location>
        <begin position="6098"/>
        <end position="6229"/>
    </location>
</feature>
<feature type="compositionally biased region" description="Polar residues" evidence="15">
    <location>
        <begin position="4390"/>
        <end position="4402"/>
    </location>
</feature>
<feature type="region of interest" description="Disordered" evidence="15">
    <location>
        <begin position="5414"/>
        <end position="5450"/>
    </location>
</feature>
<dbReference type="CDD" id="cd06558">
    <property type="entry name" value="crotonase-like"/>
    <property type="match status" value="1"/>
</dbReference>
<organism evidence="19 20">
    <name type="scientific">Allochromatium humboldtianum</name>
    <dbReference type="NCBI Taxonomy" id="504901"/>
    <lineage>
        <taxon>Bacteria</taxon>
        <taxon>Pseudomonadati</taxon>
        <taxon>Pseudomonadota</taxon>
        <taxon>Gammaproteobacteria</taxon>
        <taxon>Chromatiales</taxon>
        <taxon>Chromatiaceae</taxon>
        <taxon>Allochromatium</taxon>
    </lineage>
</organism>
<dbReference type="InterPro" id="IPR036291">
    <property type="entry name" value="NAD(P)-bd_dom_sf"/>
</dbReference>
<reference evidence="19 20" key="1">
    <citation type="submission" date="2020-06" db="EMBL/GenBank/DDBJ databases">
        <title>Whole-genome sequence of Allochromatium humboldtianum DSM 21881, type strain.</title>
        <authorList>
            <person name="Kyndt J.A."/>
            <person name="Meyer T.E."/>
        </authorList>
    </citation>
    <scope>NUCLEOTIDE SEQUENCE [LARGE SCALE GENOMIC DNA]</scope>
    <source>
        <strain evidence="19 20">DSM 21881</strain>
    </source>
</reference>
<dbReference type="SUPFAM" id="SSF47336">
    <property type="entry name" value="ACP-like"/>
    <property type="match status" value="5"/>
</dbReference>
<dbReference type="Gene3D" id="6.20.390.20">
    <property type="match status" value="1"/>
</dbReference>
<dbReference type="Proteomes" id="UP000592294">
    <property type="component" value="Unassembled WGS sequence"/>
</dbReference>
<feature type="active site" description="Proton donor; for dehydratase activity" evidence="13">
    <location>
        <position position="6301"/>
    </location>
</feature>
<evidence type="ECO:0000256" key="7">
    <source>
        <dbReference type="ARBA" id="ARBA00022553"/>
    </source>
</evidence>
<feature type="region of interest" description="Disordered" evidence="15">
    <location>
        <begin position="5285"/>
        <end position="5324"/>
    </location>
</feature>
<keyword evidence="6" id="KW-0963">Cytoplasm</keyword>
<evidence type="ECO:0000256" key="3">
    <source>
        <dbReference type="ARBA" id="ARBA00005194"/>
    </source>
</evidence>
<dbReference type="SMART" id="SM00822">
    <property type="entry name" value="PKS_KR"/>
    <property type="match status" value="2"/>
</dbReference>
<dbReference type="Pfam" id="PF22336">
    <property type="entry name" value="RhiE-like_linker"/>
    <property type="match status" value="2"/>
</dbReference>
<dbReference type="PROSITE" id="PS00166">
    <property type="entry name" value="ENOYL_COA_HYDRATASE"/>
    <property type="match status" value="1"/>
</dbReference>
<feature type="domain" description="Carrier" evidence="16">
    <location>
        <begin position="140"/>
        <end position="214"/>
    </location>
</feature>
<feature type="region of interest" description="Disordered" evidence="15">
    <location>
        <begin position="5475"/>
        <end position="5494"/>
    </location>
</feature>
<proteinExistence type="inferred from homology"/>
<evidence type="ECO:0000313" key="20">
    <source>
        <dbReference type="Proteomes" id="UP000592294"/>
    </source>
</evidence>
<feature type="region of interest" description="Disordered" evidence="15">
    <location>
        <begin position="228"/>
        <end position="252"/>
    </location>
</feature>
<dbReference type="Pfam" id="PF21089">
    <property type="entry name" value="PKS_DH_N"/>
    <property type="match status" value="2"/>
</dbReference>
<dbReference type="SUPFAM" id="SSF53335">
    <property type="entry name" value="S-adenosyl-L-methionine-dependent methyltransferases"/>
    <property type="match status" value="2"/>
</dbReference>
<dbReference type="InterPro" id="IPR006162">
    <property type="entry name" value="Ppantetheine_attach_site"/>
</dbReference>
<feature type="domain" description="Carrier" evidence="16">
    <location>
        <begin position="1152"/>
        <end position="1228"/>
    </location>
</feature>
<dbReference type="GO" id="GO:0004315">
    <property type="term" value="F:3-oxoacyl-[acyl-carrier-protein] synthase activity"/>
    <property type="evidence" value="ECO:0007669"/>
    <property type="project" value="InterPro"/>
</dbReference>
<dbReference type="InterPro" id="IPR014031">
    <property type="entry name" value="Ketoacyl_synth_C"/>
</dbReference>
<feature type="domain" description="Carrier" evidence="16">
    <location>
        <begin position="5331"/>
        <end position="5408"/>
    </location>
</feature>
<feature type="compositionally biased region" description="Polar residues" evidence="15">
    <location>
        <begin position="1128"/>
        <end position="1142"/>
    </location>
</feature>
<keyword evidence="8" id="KW-0808">Transferase</keyword>
<evidence type="ECO:0000313" key="19">
    <source>
        <dbReference type="EMBL" id="NVZ11380.1"/>
    </source>
</evidence>
<dbReference type="InterPro" id="IPR029045">
    <property type="entry name" value="ClpP/crotonase-like_dom_sf"/>
</dbReference>
<feature type="compositionally biased region" description="Low complexity" evidence="15">
    <location>
        <begin position="5475"/>
        <end position="5484"/>
    </location>
</feature>
<keyword evidence="20" id="KW-1185">Reference proteome</keyword>
<dbReference type="Gene3D" id="1.10.1240.100">
    <property type="match status" value="4"/>
</dbReference>
<feature type="compositionally biased region" description="Basic and acidic residues" evidence="15">
    <location>
        <begin position="3048"/>
        <end position="3063"/>
    </location>
</feature>
<dbReference type="GO" id="GO:0003857">
    <property type="term" value="F:(3S)-3-hydroxyacyl-CoA dehydrogenase (NAD+) activity"/>
    <property type="evidence" value="ECO:0007669"/>
    <property type="project" value="UniProtKB-EC"/>
</dbReference>
<dbReference type="CDD" id="cd08953">
    <property type="entry name" value="KR_2_SDR_x"/>
    <property type="match status" value="2"/>
</dbReference>
<dbReference type="InterPro" id="IPR014030">
    <property type="entry name" value="Ketoacyl_synth_N"/>
</dbReference>
<keyword evidence="9" id="KW-0677">Repeat</keyword>
<evidence type="ECO:0000256" key="12">
    <source>
        <dbReference type="ARBA" id="ARBA00054155"/>
    </source>
</evidence>
<feature type="compositionally biased region" description="Acidic residues" evidence="15">
    <location>
        <begin position="5286"/>
        <end position="5296"/>
    </location>
</feature>
<dbReference type="InterPro" id="IPR049900">
    <property type="entry name" value="PKS_mFAS_DH"/>
</dbReference>
<dbReference type="InterPro" id="IPR054514">
    <property type="entry name" value="RhiE-like_linker"/>
</dbReference>
<dbReference type="Gene3D" id="3.40.50.720">
    <property type="entry name" value="NAD(P)-binding Rossmann-like Domain"/>
    <property type="match status" value="3"/>
</dbReference>
<dbReference type="PROSITE" id="PS00606">
    <property type="entry name" value="KS3_1"/>
    <property type="match status" value="5"/>
</dbReference>
<dbReference type="InterPro" id="IPR050091">
    <property type="entry name" value="PKS_NRPS_Biosynth_Enz"/>
</dbReference>
<dbReference type="InterPro" id="IPR018376">
    <property type="entry name" value="Enoyl-CoA_hyd/isom_CS"/>
</dbReference>
<feature type="domain" description="PKS/mFAS DH" evidence="18">
    <location>
        <begin position="1886"/>
        <end position="2156"/>
    </location>
</feature>
<dbReference type="Gene3D" id="3.90.226.10">
    <property type="entry name" value="2-enoyl-CoA Hydratase, Chain A, domain 1"/>
    <property type="match status" value="1"/>
</dbReference>
<feature type="domain" description="PKS/mFAS DH" evidence="18">
    <location>
        <begin position="6098"/>
        <end position="6381"/>
    </location>
</feature>
<feature type="region of interest" description="Disordered" evidence="15">
    <location>
        <begin position="1118"/>
        <end position="1153"/>
    </location>
</feature>
<dbReference type="Gene3D" id="3.40.47.10">
    <property type="match status" value="5"/>
</dbReference>
<dbReference type="InterPro" id="IPR020841">
    <property type="entry name" value="PKS_Beta-ketoAc_synthase_dom"/>
</dbReference>
<feature type="compositionally biased region" description="Low complexity" evidence="15">
    <location>
        <begin position="4247"/>
        <end position="4264"/>
    </location>
</feature>
<name>A0A850RKH4_9GAMM</name>
<dbReference type="InterPro" id="IPR045851">
    <property type="entry name" value="AMP-bd_C_sf"/>
</dbReference>
<dbReference type="PANTHER" id="PTHR43775">
    <property type="entry name" value="FATTY ACID SYNTHASE"/>
    <property type="match status" value="1"/>
</dbReference>
<feature type="compositionally biased region" description="Low complexity" evidence="15">
    <location>
        <begin position="5414"/>
        <end position="5430"/>
    </location>
</feature>
<evidence type="ECO:0000256" key="2">
    <source>
        <dbReference type="ARBA" id="ARBA00004792"/>
    </source>
</evidence>
<feature type="region of interest" description="C-terminal hotdog fold" evidence="13">
    <location>
        <begin position="2016"/>
        <end position="2156"/>
    </location>
</feature>
<dbReference type="InterPro" id="IPR036736">
    <property type="entry name" value="ACP-like_sf"/>
</dbReference>
<evidence type="ECO:0000259" key="18">
    <source>
        <dbReference type="PROSITE" id="PS52019"/>
    </source>
</evidence>
<comment type="caution">
    <text evidence="19">The sequence shown here is derived from an EMBL/GenBank/DDBJ whole genome shotgun (WGS) entry which is preliminary data.</text>
</comment>
<dbReference type="InterPro" id="IPR018201">
    <property type="entry name" value="Ketoacyl_synth_AS"/>
</dbReference>
<dbReference type="SMART" id="SM00825">
    <property type="entry name" value="PKS_KS"/>
    <property type="match status" value="5"/>
</dbReference>
<comment type="subcellular location">
    <subcellularLocation>
        <location evidence="1">Cytoplasm</location>
    </subcellularLocation>
</comment>
<feature type="active site" description="Proton donor; for dehydratase activity" evidence="13">
    <location>
        <position position="2077"/>
    </location>
</feature>
<dbReference type="SUPFAM" id="SSF51735">
    <property type="entry name" value="NAD(P)-binding Rossmann-fold domains"/>
    <property type="match status" value="4"/>
</dbReference>
<dbReference type="PROSITE" id="PS52019">
    <property type="entry name" value="PKS_MFAS_DH"/>
    <property type="match status" value="2"/>
</dbReference>
<dbReference type="InterPro" id="IPR029063">
    <property type="entry name" value="SAM-dependent_MTases_sf"/>
</dbReference>
<feature type="active site" description="Proton acceptor; for dehydratase activity" evidence="13">
    <location>
        <position position="1917"/>
    </location>
</feature>
<dbReference type="InterPro" id="IPR020806">
    <property type="entry name" value="PKS_PP-bd"/>
</dbReference>
<evidence type="ECO:0000256" key="15">
    <source>
        <dbReference type="SAM" id="MobiDB-lite"/>
    </source>
</evidence>
<dbReference type="CDD" id="cd00833">
    <property type="entry name" value="PKS"/>
    <property type="match status" value="5"/>
</dbReference>
<feature type="region of interest" description="Disordered" evidence="15">
    <location>
        <begin position="1235"/>
        <end position="1271"/>
    </location>
</feature>
<gene>
    <name evidence="19" type="ORF">HW932_19195</name>
</gene>
<feature type="active site" description="Proton acceptor; for dehydratase activity" evidence="13">
    <location>
        <position position="6140"/>
    </location>
</feature>
<evidence type="ECO:0000256" key="1">
    <source>
        <dbReference type="ARBA" id="ARBA00004496"/>
    </source>
</evidence>
<accession>A0A850RKH4</accession>
<dbReference type="Gene3D" id="3.10.129.110">
    <property type="entry name" value="Polyketide synthase dehydratase"/>
    <property type="match status" value="2"/>
</dbReference>
<dbReference type="NCBIfam" id="NF005496">
    <property type="entry name" value="PRK07110.1"/>
    <property type="match status" value="1"/>
</dbReference>
<evidence type="ECO:0000256" key="11">
    <source>
        <dbReference type="ARBA" id="ARBA00049556"/>
    </source>
</evidence>
<protein>
    <submittedName>
        <fullName evidence="19">SDR family NAD(P)-dependent oxidoreductase</fullName>
    </submittedName>
</protein>
<dbReference type="GO" id="GO:0031177">
    <property type="term" value="F:phosphopantetheine binding"/>
    <property type="evidence" value="ECO:0007669"/>
    <property type="project" value="InterPro"/>
</dbReference>
<keyword evidence="7" id="KW-0597">Phosphoprotein</keyword>
<dbReference type="GO" id="GO:0005737">
    <property type="term" value="C:cytoplasm"/>
    <property type="evidence" value="ECO:0007669"/>
    <property type="project" value="UniProtKB-SubCell"/>
</dbReference>
<dbReference type="SUPFAM" id="SSF53901">
    <property type="entry name" value="Thiolase-like"/>
    <property type="match status" value="5"/>
</dbReference>
<dbReference type="PROSITE" id="PS00012">
    <property type="entry name" value="PHOSPHOPANTETHEINE"/>
    <property type="match status" value="3"/>
</dbReference>
<feature type="domain" description="Ketosynthase family 3 (KS3)" evidence="17">
    <location>
        <begin position="253"/>
        <end position="678"/>
    </location>
</feature>
<feature type="region of interest" description="Disordered" evidence="15">
    <location>
        <begin position="4366"/>
        <end position="4402"/>
    </location>
</feature>
<dbReference type="UniPathway" id="UPA00094"/>
<dbReference type="GO" id="GO:0006633">
    <property type="term" value="P:fatty acid biosynthetic process"/>
    <property type="evidence" value="ECO:0007669"/>
    <property type="project" value="UniProtKB-UniPathway"/>
</dbReference>
<evidence type="ECO:0000256" key="8">
    <source>
        <dbReference type="ARBA" id="ARBA00022679"/>
    </source>
</evidence>
<dbReference type="SUPFAM" id="SSF52096">
    <property type="entry name" value="ClpP/crotonase"/>
    <property type="match status" value="1"/>
</dbReference>
<comment type="pathway">
    <text evidence="2">Antibiotic biosynthesis.</text>
</comment>
<dbReference type="Pfam" id="PF00378">
    <property type="entry name" value="ECH_1"/>
    <property type="match status" value="1"/>
</dbReference>
<feature type="region of interest" description="C-terminal hotdog fold" evidence="13">
    <location>
        <begin position="6243"/>
        <end position="6381"/>
    </location>
</feature>
<comment type="function">
    <text evidence="12">Involved in production of the polyketide antibiotic thailandamide.</text>
</comment>
<comment type="catalytic activity">
    <reaction evidence="11">
        <text>a (3S)-3-hydroxyacyl-CoA + NAD(+) = a 3-oxoacyl-CoA + NADH + H(+)</text>
        <dbReference type="Rhea" id="RHEA:22432"/>
        <dbReference type="ChEBI" id="CHEBI:15378"/>
        <dbReference type="ChEBI" id="CHEBI:57318"/>
        <dbReference type="ChEBI" id="CHEBI:57540"/>
        <dbReference type="ChEBI" id="CHEBI:57945"/>
        <dbReference type="ChEBI" id="CHEBI:90726"/>
        <dbReference type="EC" id="1.1.1.35"/>
    </reaction>
</comment>
<dbReference type="InterPro" id="IPR049551">
    <property type="entry name" value="PKS_DH_C"/>
</dbReference>
<dbReference type="PANTHER" id="PTHR43775:SF37">
    <property type="entry name" value="SI:DKEY-61P9.11"/>
    <property type="match status" value="1"/>
</dbReference>
<comment type="similarity">
    <text evidence="4">Belongs to the short-chain dehydrogenases/reductases (SDR) family.</text>
</comment>
<dbReference type="Pfam" id="PF00109">
    <property type="entry name" value="ketoacyl-synt"/>
    <property type="match status" value="5"/>
</dbReference>
<dbReference type="Gene3D" id="3.30.300.30">
    <property type="match status" value="1"/>
</dbReference>
<dbReference type="Pfam" id="PF14765">
    <property type="entry name" value="PS-DH"/>
    <property type="match status" value="2"/>
</dbReference>
<keyword evidence="5" id="KW-0596">Phosphopantetheine</keyword>
<evidence type="ECO:0000256" key="4">
    <source>
        <dbReference type="ARBA" id="ARBA00006484"/>
    </source>
</evidence>
<feature type="domain" description="Ketosynthase family 3 (KS3)" evidence="17">
    <location>
        <begin position="3199"/>
        <end position="3624"/>
    </location>
</feature>
<evidence type="ECO:0000259" key="16">
    <source>
        <dbReference type="PROSITE" id="PS50075"/>
    </source>
</evidence>
<feature type="compositionally biased region" description="Basic and acidic residues" evidence="15">
    <location>
        <begin position="5485"/>
        <end position="5494"/>
    </location>
</feature>
<feature type="region of interest" description="Disordered" evidence="15">
    <location>
        <begin position="4244"/>
        <end position="4268"/>
    </location>
</feature>
<dbReference type="InterPro" id="IPR049552">
    <property type="entry name" value="PKS_DH_N"/>
</dbReference>
<dbReference type="Gene3D" id="1.10.1200.10">
    <property type="entry name" value="ACP-like"/>
    <property type="match status" value="5"/>
</dbReference>
<dbReference type="Pfam" id="PF00550">
    <property type="entry name" value="PP-binding"/>
    <property type="match status" value="5"/>
</dbReference>
<dbReference type="InterPro" id="IPR042104">
    <property type="entry name" value="PKS_dehydratase_sf"/>
</dbReference>
<dbReference type="RefSeq" id="WP_176978082.1">
    <property type="nucleotide sequence ID" value="NZ_JABZEO010000021.1"/>
</dbReference>
<dbReference type="InterPro" id="IPR020807">
    <property type="entry name" value="PKS_DH"/>
</dbReference>
<keyword evidence="10" id="KW-0511">Multifunctional enzyme</keyword>
<feature type="region of interest" description="Disordered" evidence="15">
    <location>
        <begin position="6095"/>
        <end position="6123"/>
    </location>
</feature>
<dbReference type="InterPro" id="IPR001753">
    <property type="entry name" value="Enoyl-CoA_hydra/iso"/>
</dbReference>
<dbReference type="InterPro" id="IPR016039">
    <property type="entry name" value="Thiolase-like"/>
</dbReference>
<feature type="domain" description="Carrier" evidence="16">
    <location>
        <begin position="3065"/>
        <end position="3139"/>
    </location>
</feature>
<feature type="domain" description="Ketosynthase family 3 (KS3)" evidence="17">
    <location>
        <begin position="5498"/>
        <end position="5925"/>
    </location>
</feature>
<dbReference type="PROSITE" id="PS50075">
    <property type="entry name" value="CARRIER"/>
    <property type="match status" value="5"/>
</dbReference>
<feature type="domain" description="Ketosynthase family 3 (KS3)" evidence="17">
    <location>
        <begin position="4402"/>
        <end position="4837"/>
    </location>
</feature>
<evidence type="ECO:0000256" key="10">
    <source>
        <dbReference type="ARBA" id="ARBA00023268"/>
    </source>
</evidence>
<comment type="similarity">
    <text evidence="14">Belongs to the enoyl-CoA hydratase/isomerase family.</text>
</comment>
<feature type="domain" description="Ketosynthase family 3 (KS3)" evidence="17">
    <location>
        <begin position="1283"/>
        <end position="1708"/>
    </location>
</feature>
<comment type="pathway">
    <text evidence="3">Lipid metabolism; fatty acid biosynthesis.</text>
</comment>
<dbReference type="GO" id="GO:0004312">
    <property type="term" value="F:fatty acid synthase activity"/>
    <property type="evidence" value="ECO:0007669"/>
    <property type="project" value="TreeGrafter"/>
</dbReference>
<feature type="domain" description="Carrier" evidence="16">
    <location>
        <begin position="4275"/>
        <end position="4348"/>
    </location>
</feature>
<dbReference type="SMART" id="SM00826">
    <property type="entry name" value="PKS_DH"/>
    <property type="match status" value="2"/>
</dbReference>
<dbReference type="Pfam" id="PF08659">
    <property type="entry name" value="KR"/>
    <property type="match status" value="2"/>
</dbReference>
<dbReference type="SMART" id="SM00823">
    <property type="entry name" value="PKS_PP"/>
    <property type="match status" value="5"/>
</dbReference>
<dbReference type="SMART" id="SM01294">
    <property type="entry name" value="PKS_PP_betabranch"/>
    <property type="match status" value="4"/>
</dbReference>
<feature type="region of interest" description="N-terminal hotdog fold" evidence="13">
    <location>
        <begin position="1886"/>
        <end position="2001"/>
    </location>
</feature>
<dbReference type="FunFam" id="3.40.47.10:FF:000019">
    <property type="entry name" value="Polyketide synthase type I"/>
    <property type="match status" value="5"/>
</dbReference>
<dbReference type="Gene3D" id="3.40.50.150">
    <property type="entry name" value="Vaccinia Virus protein VP39"/>
    <property type="match status" value="2"/>
</dbReference>
<dbReference type="InterPro" id="IPR013217">
    <property type="entry name" value="Methyltransf_12"/>
</dbReference>
<evidence type="ECO:0000256" key="5">
    <source>
        <dbReference type="ARBA" id="ARBA00022450"/>
    </source>
</evidence>
<dbReference type="InterPro" id="IPR009081">
    <property type="entry name" value="PP-bd_ACP"/>
</dbReference>
<feature type="region of interest" description="Disordered" evidence="15">
    <location>
        <begin position="3028"/>
        <end position="3063"/>
    </location>
</feature>
<dbReference type="CDD" id="cd02440">
    <property type="entry name" value="AdoMet_MTases"/>
    <property type="match status" value="1"/>
</dbReference>
<dbReference type="PROSITE" id="PS52004">
    <property type="entry name" value="KS3_2"/>
    <property type="match status" value="5"/>
</dbReference>
<dbReference type="Pfam" id="PF08242">
    <property type="entry name" value="Methyltransf_12"/>
    <property type="match status" value="2"/>
</dbReference>
<dbReference type="InterPro" id="IPR013968">
    <property type="entry name" value="PKS_KR"/>
</dbReference>
<dbReference type="EMBL" id="JABZEO010000021">
    <property type="protein sequence ID" value="NVZ11380.1"/>
    <property type="molecule type" value="Genomic_DNA"/>
</dbReference>
<dbReference type="InterPro" id="IPR057326">
    <property type="entry name" value="KR_dom"/>
</dbReference>
<evidence type="ECO:0000256" key="9">
    <source>
        <dbReference type="ARBA" id="ARBA00022737"/>
    </source>
</evidence>